<proteinExistence type="predicted"/>
<evidence type="ECO:0000256" key="2">
    <source>
        <dbReference type="SAM" id="Phobius"/>
    </source>
</evidence>
<gene>
    <name evidence="3" type="ORF">SAMN04487937_1128</name>
</gene>
<evidence type="ECO:0000313" key="4">
    <source>
        <dbReference type="Proteomes" id="UP000198932"/>
    </source>
</evidence>
<feature type="transmembrane region" description="Helical" evidence="2">
    <location>
        <begin position="54"/>
        <end position="74"/>
    </location>
</feature>
<keyword evidence="2" id="KW-1133">Transmembrane helix</keyword>
<sequence length="76" mass="7935">MSEPNPQTDARPAGEAGPADPDLDPEGESGPRDRPALLTATPDADAVYDKIRTLAVLAGFLGLLVTLIAVELLVRI</sequence>
<protein>
    <submittedName>
        <fullName evidence="3">Uncharacterized protein</fullName>
    </submittedName>
</protein>
<dbReference type="EMBL" id="FOYN01000002">
    <property type="protein sequence ID" value="SFR32854.1"/>
    <property type="molecule type" value="Genomic_DNA"/>
</dbReference>
<feature type="region of interest" description="Disordered" evidence="1">
    <location>
        <begin position="1"/>
        <end position="41"/>
    </location>
</feature>
<keyword evidence="4" id="KW-1185">Reference proteome</keyword>
<organism evidence="3 4">
    <name type="scientific">Halorubrum sodomense</name>
    <dbReference type="NCBI Taxonomy" id="35743"/>
    <lineage>
        <taxon>Archaea</taxon>
        <taxon>Methanobacteriati</taxon>
        <taxon>Methanobacteriota</taxon>
        <taxon>Stenosarchaea group</taxon>
        <taxon>Halobacteria</taxon>
        <taxon>Halobacteriales</taxon>
        <taxon>Haloferacaceae</taxon>
        <taxon>Halorubrum</taxon>
    </lineage>
</organism>
<evidence type="ECO:0000313" key="3">
    <source>
        <dbReference type="EMBL" id="SFR32854.1"/>
    </source>
</evidence>
<accession>A0A1I6FSH0</accession>
<reference evidence="4" key="1">
    <citation type="submission" date="2016-10" db="EMBL/GenBank/DDBJ databases">
        <authorList>
            <person name="Varghese N."/>
            <person name="Submissions S."/>
        </authorList>
    </citation>
    <scope>NUCLEOTIDE SEQUENCE [LARGE SCALE GENOMIC DNA]</scope>
    <source>
        <strain evidence="4">RD 26</strain>
    </source>
</reference>
<dbReference type="RefSeq" id="WP_092920595.1">
    <property type="nucleotide sequence ID" value="NZ_FOYN01000002.1"/>
</dbReference>
<evidence type="ECO:0000256" key="1">
    <source>
        <dbReference type="SAM" id="MobiDB-lite"/>
    </source>
</evidence>
<dbReference type="STRING" id="35743.SAMN04487937_1128"/>
<keyword evidence="2" id="KW-0472">Membrane</keyword>
<dbReference type="Proteomes" id="UP000198932">
    <property type="component" value="Unassembled WGS sequence"/>
</dbReference>
<keyword evidence="2" id="KW-0812">Transmembrane</keyword>
<name>A0A1I6FSH0_HALSD</name>
<dbReference type="OrthoDB" id="330884at2157"/>
<dbReference type="AlphaFoldDB" id="A0A1I6FSH0"/>